<dbReference type="AlphaFoldDB" id="A0A7C2BBF3"/>
<accession>A0A7C2BBF3</accession>
<proteinExistence type="predicted"/>
<dbReference type="InterPro" id="IPR035897">
    <property type="entry name" value="Toll_tir_struct_dom_sf"/>
</dbReference>
<sequence length="511" mass="58478">MRMAAIHDVFPLSGEPTLTYVEPDRYYEIAVSLNTPGRCMVIEGPSGIGKSTLISRALTDFNIKCTKYSARNPLHIPFILELPNDVNTGAVIIDDFHRLPYETRVKISDLMKILADTQDPSRKIIIIGINKAGQQLINSSHDLGLRLDVFKLESNSHEKILELLELGEAALDIEIEHKEDIASKAEGSFQLAQLLAHKLCVKNKVISTAPATLKLTDSISVIIESVMTELGRIFKDVAITFARGSKLRREGRAPYLHILKWLSLGDEWSIDLREAQIRFPDHKQSIVQVLDKGYLQSLLNDPEKKDILEPYFHFEPSTGILSVEDPRLVFYLKNLVWRAFTRQVGYRTDYFKGRYDFALSFAGSQRAHAHRIKEILQEREIPVFYDNDEQSRIIARNIEDYLAPIYRSEAKYVVAFMSADYPQRIWTKFESDQFKERFGAETLIPIRYTTSSPGWFSDEQYYGSLPLDPDCSSENLERQLQEICRVLAERLIHDKQESDEIVVNEADASTK</sequence>
<dbReference type="Gene3D" id="3.40.50.10140">
    <property type="entry name" value="Toll/interleukin-1 receptor homology (TIR) domain"/>
    <property type="match status" value="1"/>
</dbReference>
<dbReference type="SUPFAM" id="SSF52540">
    <property type="entry name" value="P-loop containing nucleoside triphosphate hydrolases"/>
    <property type="match status" value="1"/>
</dbReference>
<feature type="domain" description="TIR" evidence="1">
    <location>
        <begin position="357"/>
        <end position="461"/>
    </location>
</feature>
<comment type="caution">
    <text evidence="2">The sequence shown here is derived from an EMBL/GenBank/DDBJ whole genome shotgun (WGS) entry which is preliminary data.</text>
</comment>
<organism evidence="2">
    <name type="scientific">Pseudomonas graminis</name>
    <dbReference type="NCBI Taxonomy" id="158627"/>
    <lineage>
        <taxon>Bacteria</taxon>
        <taxon>Pseudomonadati</taxon>
        <taxon>Pseudomonadota</taxon>
        <taxon>Gammaproteobacteria</taxon>
        <taxon>Pseudomonadales</taxon>
        <taxon>Pseudomonadaceae</taxon>
        <taxon>Pseudomonas</taxon>
    </lineage>
</organism>
<evidence type="ECO:0000313" key="2">
    <source>
        <dbReference type="EMBL" id="HEF24674.1"/>
    </source>
</evidence>
<evidence type="ECO:0000259" key="1">
    <source>
        <dbReference type="Pfam" id="PF13676"/>
    </source>
</evidence>
<reference evidence="2" key="1">
    <citation type="journal article" date="2020" name="mSystems">
        <title>Genome- and Community-Level Interaction Insights into Carbon Utilization and Element Cycling Functions of Hydrothermarchaeota in Hydrothermal Sediment.</title>
        <authorList>
            <person name="Zhou Z."/>
            <person name="Liu Y."/>
            <person name="Xu W."/>
            <person name="Pan J."/>
            <person name="Luo Z.H."/>
            <person name="Li M."/>
        </authorList>
    </citation>
    <scope>NUCLEOTIDE SEQUENCE [LARGE SCALE GENOMIC DNA]</scope>
    <source>
        <strain evidence="2">SpSt-200</strain>
    </source>
</reference>
<protein>
    <submittedName>
        <fullName evidence="2">TIR domain-containing protein</fullName>
    </submittedName>
</protein>
<dbReference type="InterPro" id="IPR027417">
    <property type="entry name" value="P-loop_NTPase"/>
</dbReference>
<dbReference type="SUPFAM" id="SSF52200">
    <property type="entry name" value="Toll/Interleukin receptor TIR domain"/>
    <property type="match status" value="1"/>
</dbReference>
<dbReference type="GO" id="GO:0007165">
    <property type="term" value="P:signal transduction"/>
    <property type="evidence" value="ECO:0007669"/>
    <property type="project" value="InterPro"/>
</dbReference>
<name>A0A7C2BBF3_9PSED</name>
<dbReference type="Pfam" id="PF13676">
    <property type="entry name" value="TIR_2"/>
    <property type="match status" value="1"/>
</dbReference>
<dbReference type="EMBL" id="DSIN01000009">
    <property type="protein sequence ID" value="HEF24674.1"/>
    <property type="molecule type" value="Genomic_DNA"/>
</dbReference>
<gene>
    <name evidence="2" type="ORF">ENP23_02740</name>
</gene>
<dbReference type="InterPro" id="IPR000157">
    <property type="entry name" value="TIR_dom"/>
</dbReference>